<feature type="transmembrane region" description="Helical" evidence="1">
    <location>
        <begin position="109"/>
        <end position="129"/>
    </location>
</feature>
<feature type="transmembrane region" description="Helical" evidence="1">
    <location>
        <begin position="326"/>
        <end position="345"/>
    </location>
</feature>
<dbReference type="AlphaFoldDB" id="A0A0F9LAV4"/>
<feature type="transmembrane region" description="Helical" evidence="1">
    <location>
        <begin position="376"/>
        <end position="397"/>
    </location>
</feature>
<organism evidence="2">
    <name type="scientific">marine sediment metagenome</name>
    <dbReference type="NCBI Taxonomy" id="412755"/>
    <lineage>
        <taxon>unclassified sequences</taxon>
        <taxon>metagenomes</taxon>
        <taxon>ecological metagenomes</taxon>
    </lineage>
</organism>
<evidence type="ECO:0000313" key="2">
    <source>
        <dbReference type="EMBL" id="KKM91999.1"/>
    </source>
</evidence>
<protein>
    <recommendedName>
        <fullName evidence="3">Glycosyltransferase RgtA/B/C/D-like domain-containing protein</fullName>
    </recommendedName>
</protein>
<name>A0A0F9LAV4_9ZZZZ</name>
<keyword evidence="1" id="KW-0812">Transmembrane</keyword>
<feature type="transmembrane region" description="Helical" evidence="1">
    <location>
        <begin position="51"/>
        <end position="70"/>
    </location>
</feature>
<feature type="transmembrane region" description="Helical" evidence="1">
    <location>
        <begin position="488"/>
        <end position="510"/>
    </location>
</feature>
<sequence>MNDFKIKLYKILFYIKIRIKLFLFIFSLFCLLYVFLNLIGLSILLFRPITLLSTIFIILFLPSYPIFYIIFQKKRFTFLEKLSLTIVIDLIFFIFLGYFGSFLGIPITGGFFFCGIIICYLAILLYIAYFEVKTNKYDFFKVEKIQHANNKRAENFSLSKYLKNLIPLNGFFLIIFIFLICILNVVRVSYFGGTDPWLHILNSRIITKFNFIPFENYHKTMGLNIFEAVITFFSGVDHALIPRYFVFYTFFLSSLIFYNISLRIFKNQHLAIFSVFILEFSSLGFSIMMIQYWPSGLSLIMCLMVFFLLYNRLQNFVQLEPPIKRIILKNIISTYILITLIFVGAILTHVITAAIFLFSFLWLYLIYFLKDQSRGIDFIFLLGLLLVFLLFIAMGIGSDHFRFFIPQNIPWYFLPSIGIAGIVSGAFILWKILKTIDFTKGKFKSTIKGKKYNKLEKKVVIPFIYIISTLLMISILILNIIWFDFKVINILNTSEIVLFSALSFWGLIIFQKKPKGKILLIWGSALVILLLLGLIFNIFAINVLVWERILYLLPPIIVIGFISYIYKLIKSGSIKNIRLKLFILGIITFSLFTTYFNESSSFEIFTMKKREVSTLQWYSNNTSNNNIVLAEFGWNYVINYYDYPFDNITKALLYNKSISIIVRVEDLFPPDNHINESGVNKLREIKKKYNSEMYIIFEDDYIIDKGFELFGRLTPEQSEEYYNLVYLNKICSSKTEDNREIPLFWVI</sequence>
<evidence type="ECO:0000256" key="1">
    <source>
        <dbReference type="SAM" id="Phobius"/>
    </source>
</evidence>
<comment type="caution">
    <text evidence="2">The sequence shown here is derived from an EMBL/GenBank/DDBJ whole genome shotgun (WGS) entry which is preliminary data.</text>
</comment>
<feature type="transmembrane region" description="Helical" evidence="1">
    <location>
        <begin position="296"/>
        <end position="314"/>
    </location>
</feature>
<feature type="transmembrane region" description="Helical" evidence="1">
    <location>
        <begin position="519"/>
        <end position="543"/>
    </location>
</feature>
<feature type="transmembrane region" description="Helical" evidence="1">
    <location>
        <begin position="270"/>
        <end position="290"/>
    </location>
</feature>
<evidence type="ECO:0008006" key="3">
    <source>
        <dbReference type="Google" id="ProtNLM"/>
    </source>
</evidence>
<feature type="transmembrane region" description="Helical" evidence="1">
    <location>
        <begin position="409"/>
        <end position="430"/>
    </location>
</feature>
<feature type="transmembrane region" description="Helical" evidence="1">
    <location>
        <begin position="581"/>
        <end position="597"/>
    </location>
</feature>
<feature type="transmembrane region" description="Helical" evidence="1">
    <location>
        <begin position="165"/>
        <end position="186"/>
    </location>
</feature>
<feature type="transmembrane region" description="Helical" evidence="1">
    <location>
        <begin position="549"/>
        <end position="569"/>
    </location>
</feature>
<feature type="transmembrane region" description="Helical" evidence="1">
    <location>
        <begin position="351"/>
        <end position="369"/>
    </location>
</feature>
<proteinExistence type="predicted"/>
<reference evidence="2" key="1">
    <citation type="journal article" date="2015" name="Nature">
        <title>Complex archaea that bridge the gap between prokaryotes and eukaryotes.</title>
        <authorList>
            <person name="Spang A."/>
            <person name="Saw J.H."/>
            <person name="Jorgensen S.L."/>
            <person name="Zaremba-Niedzwiedzka K."/>
            <person name="Martijn J."/>
            <person name="Lind A.E."/>
            <person name="van Eijk R."/>
            <person name="Schleper C."/>
            <person name="Guy L."/>
            <person name="Ettema T.J."/>
        </authorList>
    </citation>
    <scope>NUCLEOTIDE SEQUENCE</scope>
</reference>
<feature type="transmembrane region" description="Helical" evidence="1">
    <location>
        <begin position="459"/>
        <end position="482"/>
    </location>
</feature>
<keyword evidence="1" id="KW-1133">Transmembrane helix</keyword>
<feature type="transmembrane region" description="Helical" evidence="1">
    <location>
        <begin position="241"/>
        <end position="258"/>
    </location>
</feature>
<feature type="transmembrane region" description="Helical" evidence="1">
    <location>
        <begin position="82"/>
        <end position="103"/>
    </location>
</feature>
<gene>
    <name evidence="2" type="ORF">LCGC14_1222840</name>
</gene>
<keyword evidence="1" id="KW-0472">Membrane</keyword>
<dbReference type="EMBL" id="LAZR01006455">
    <property type="protein sequence ID" value="KKM91999.1"/>
    <property type="molecule type" value="Genomic_DNA"/>
</dbReference>
<accession>A0A0F9LAV4</accession>
<feature type="transmembrane region" description="Helical" evidence="1">
    <location>
        <begin position="21"/>
        <end position="45"/>
    </location>
</feature>